<feature type="domain" description="Protein kinase" evidence="2">
    <location>
        <begin position="149"/>
        <end position="454"/>
    </location>
</feature>
<feature type="compositionally biased region" description="Polar residues" evidence="1">
    <location>
        <begin position="7"/>
        <end position="30"/>
    </location>
</feature>
<dbReference type="InterPro" id="IPR000719">
    <property type="entry name" value="Prot_kinase_dom"/>
</dbReference>
<dbReference type="InterPro" id="IPR045272">
    <property type="entry name" value="ANXUR1/2-like"/>
</dbReference>
<reference evidence="4" key="1">
    <citation type="submission" date="2025-08" db="UniProtKB">
        <authorList>
            <consortium name="RefSeq"/>
        </authorList>
    </citation>
    <scope>IDENTIFICATION</scope>
    <source>
        <tissue evidence="4">Testes</tissue>
    </source>
</reference>
<dbReference type="Gene3D" id="3.30.200.20">
    <property type="entry name" value="Phosphorylase Kinase, domain 1"/>
    <property type="match status" value="1"/>
</dbReference>
<dbReference type="PANTHER" id="PTHR27003">
    <property type="entry name" value="OS07G0166700 PROTEIN"/>
    <property type="match status" value="1"/>
</dbReference>
<dbReference type="RefSeq" id="XP_006815491.1">
    <property type="nucleotide sequence ID" value="XM_006815428.1"/>
</dbReference>
<dbReference type="Proteomes" id="UP000694865">
    <property type="component" value="Unplaced"/>
</dbReference>
<dbReference type="GeneID" id="102809165"/>
<dbReference type="InterPro" id="IPR011009">
    <property type="entry name" value="Kinase-like_dom_sf"/>
</dbReference>
<dbReference type="PROSITE" id="PS50011">
    <property type="entry name" value="PROTEIN_KINASE_DOM"/>
    <property type="match status" value="1"/>
</dbReference>
<gene>
    <name evidence="4" type="primary">LOC102809165</name>
</gene>
<protein>
    <submittedName>
        <fullName evidence="4">Receptor-like protein kinase ANXUR2-like</fullName>
    </submittedName>
</protein>
<feature type="region of interest" description="Disordered" evidence="1">
    <location>
        <begin position="1"/>
        <end position="30"/>
    </location>
</feature>
<name>A0ABM0M650_SACKO</name>
<dbReference type="SUPFAM" id="SSF56112">
    <property type="entry name" value="Protein kinase-like (PK-like)"/>
    <property type="match status" value="1"/>
</dbReference>
<organism evidence="3 4">
    <name type="scientific">Saccoglossus kowalevskii</name>
    <name type="common">Acorn worm</name>
    <dbReference type="NCBI Taxonomy" id="10224"/>
    <lineage>
        <taxon>Eukaryota</taxon>
        <taxon>Metazoa</taxon>
        <taxon>Hemichordata</taxon>
        <taxon>Enteropneusta</taxon>
        <taxon>Harrimaniidae</taxon>
        <taxon>Saccoglossus</taxon>
    </lineage>
</organism>
<dbReference type="PANTHER" id="PTHR27003:SF467">
    <property type="entry name" value="PROTEIN KINASE DOMAIN-CONTAINING PROTEIN"/>
    <property type="match status" value="1"/>
</dbReference>
<evidence type="ECO:0000256" key="1">
    <source>
        <dbReference type="SAM" id="MobiDB-lite"/>
    </source>
</evidence>
<evidence type="ECO:0000313" key="4">
    <source>
        <dbReference type="RefSeq" id="XP_006815491.1"/>
    </source>
</evidence>
<proteinExistence type="predicted"/>
<evidence type="ECO:0000259" key="2">
    <source>
        <dbReference type="PROSITE" id="PS50011"/>
    </source>
</evidence>
<sequence>MDEKKSLSVQSFCSSDENNESPCAENNTDTSTAHASIYTDELPIPLYIGPINANVVQHSLLEVRGAACRELPTQTFRLQSFVQRDYTRPYANENNFNVDISHMYASNEAHVSSEVKHLNITDDGKNGMGILKTCLVYEYSKVMKATNEFDVMNIMHKGQFGAIFHGTMFGQIFGMLRITSEEVNSEGEVVILYENEISALMMFRHPSIIMLQGSAFSGNDAVLIYEYLSVGTFADWLHSSVQDPLVRCYESLAVLTGVASALSYLHNVLQFPFIHGSVNSYHILLGDNLKPKLFGFWCSHYCLGSRCINVVDMNMIEKYQYKAFMPGGLVPSFIHSPRIDIYGLRAIMYDVLCGRTDTISEAPGSEETIFEDFVSQPYENLKRQMKLNTSKWPEDIVRGLYGLIWKCLQQCIGDKQENIQEIHECLERLTRRRSDTSEMAGMFNVAAQTAFHVL</sequence>
<dbReference type="Pfam" id="PF00069">
    <property type="entry name" value="Pkinase"/>
    <property type="match status" value="1"/>
</dbReference>
<dbReference type="Gene3D" id="1.10.510.10">
    <property type="entry name" value="Transferase(Phosphotransferase) domain 1"/>
    <property type="match status" value="1"/>
</dbReference>
<accession>A0ABM0M650</accession>
<evidence type="ECO:0000313" key="3">
    <source>
        <dbReference type="Proteomes" id="UP000694865"/>
    </source>
</evidence>
<keyword evidence="3" id="KW-1185">Reference proteome</keyword>